<protein>
    <recommendedName>
        <fullName evidence="2">DUF218 domain-containing protein</fullName>
    </recommendedName>
</protein>
<name>Q65U45_MANSM</name>
<dbReference type="InterPro" id="IPR014729">
    <property type="entry name" value="Rossmann-like_a/b/a_fold"/>
</dbReference>
<dbReference type="CDD" id="cd06259">
    <property type="entry name" value="YdcF-like"/>
    <property type="match status" value="1"/>
</dbReference>
<feature type="transmembrane region" description="Helical" evidence="1">
    <location>
        <begin position="38"/>
        <end position="59"/>
    </location>
</feature>
<sequence length="250" mass="28204">MLMFELTKLITNMLLPPFNILILLVLSFLFLAFKFKKLAALCALSGLTILYVFSIPYTAQLLNDSLTTEDNLTVEDYRSAQAIVVLGAGLRDSKELYNKITVPGIALERMRYAAYLHKETELPILISGAGPNGNSEAKIMGQEFFTFFGVQPKWLEERSTNTKQNALYTREMLEREGIKRIILVTNQWHMQRAKLLFEAQGFEVLPASVGSGVTPESYELNAMHFIPQAGAMAANMQLLKEWLGFIKEKL</sequence>
<proteinExistence type="predicted"/>
<dbReference type="KEGG" id="msu:MS0908"/>
<keyword evidence="1" id="KW-0812">Transmembrane</keyword>
<dbReference type="PANTHER" id="PTHR30336">
    <property type="entry name" value="INNER MEMBRANE PROTEIN, PROBABLE PERMEASE"/>
    <property type="match status" value="1"/>
</dbReference>
<evidence type="ECO:0000259" key="2">
    <source>
        <dbReference type="Pfam" id="PF02698"/>
    </source>
</evidence>
<dbReference type="EMBL" id="AE016827">
    <property type="protein sequence ID" value="AAU37515.1"/>
    <property type="molecule type" value="Genomic_DNA"/>
</dbReference>
<evidence type="ECO:0000313" key="3">
    <source>
        <dbReference type="EMBL" id="AAU37515.1"/>
    </source>
</evidence>
<dbReference type="GO" id="GO:0005886">
    <property type="term" value="C:plasma membrane"/>
    <property type="evidence" value="ECO:0007669"/>
    <property type="project" value="TreeGrafter"/>
</dbReference>
<dbReference type="HOGENOM" id="CLU_053514_3_0_6"/>
<feature type="domain" description="DUF218" evidence="2">
    <location>
        <begin position="81"/>
        <end position="244"/>
    </location>
</feature>
<keyword evidence="1" id="KW-1133">Transmembrane helix</keyword>
<dbReference type="AlphaFoldDB" id="Q65U45"/>
<gene>
    <name evidence="3" type="ordered locus">MS0908</name>
</gene>
<organism evidence="3 4">
    <name type="scientific">Mannheimia succiniciproducens (strain KCTC 0769BP / MBEL55E)</name>
    <dbReference type="NCBI Taxonomy" id="221988"/>
    <lineage>
        <taxon>Bacteria</taxon>
        <taxon>Pseudomonadati</taxon>
        <taxon>Pseudomonadota</taxon>
        <taxon>Gammaproteobacteria</taxon>
        <taxon>Pasteurellales</taxon>
        <taxon>Pasteurellaceae</taxon>
        <taxon>Basfia</taxon>
    </lineage>
</organism>
<evidence type="ECO:0000256" key="1">
    <source>
        <dbReference type="SAM" id="Phobius"/>
    </source>
</evidence>
<dbReference type="PANTHER" id="PTHR30336:SF4">
    <property type="entry name" value="ENVELOPE BIOGENESIS FACTOR ELYC"/>
    <property type="match status" value="1"/>
</dbReference>
<dbReference type="Proteomes" id="UP000000607">
    <property type="component" value="Chromosome"/>
</dbReference>
<keyword evidence="4" id="KW-1185">Reference proteome</keyword>
<dbReference type="Gene3D" id="3.40.50.620">
    <property type="entry name" value="HUPs"/>
    <property type="match status" value="1"/>
</dbReference>
<evidence type="ECO:0000313" key="4">
    <source>
        <dbReference type="Proteomes" id="UP000000607"/>
    </source>
</evidence>
<feature type="transmembrane region" description="Helical" evidence="1">
    <location>
        <begin position="12"/>
        <end position="31"/>
    </location>
</feature>
<dbReference type="InterPro" id="IPR051599">
    <property type="entry name" value="Cell_Envelope_Assoc"/>
</dbReference>
<reference evidence="3 4" key="1">
    <citation type="journal article" date="2004" name="Nat. Biotechnol.">
        <title>The genome sequence of the capnophilic rumen bacterium Mannheimia succiniciproducens.</title>
        <authorList>
            <person name="Hong S.H."/>
            <person name="Kim J.S."/>
            <person name="Lee S.Y."/>
            <person name="In Y.H."/>
            <person name="Choi S.S."/>
            <person name="Rih J.-K."/>
            <person name="Kim C.H."/>
            <person name="Jeong H."/>
            <person name="Hur C.G."/>
            <person name="Kim J.J."/>
        </authorList>
    </citation>
    <scope>NUCLEOTIDE SEQUENCE [LARGE SCALE GENOMIC DNA]</scope>
    <source>
        <strain evidence="4">KCTC 0769BP / MBEL55E</strain>
    </source>
</reference>
<dbReference type="Pfam" id="PF02698">
    <property type="entry name" value="DUF218"/>
    <property type="match status" value="1"/>
</dbReference>
<dbReference type="GO" id="GO:0043164">
    <property type="term" value="P:Gram-negative-bacterium-type cell wall biogenesis"/>
    <property type="evidence" value="ECO:0007669"/>
    <property type="project" value="TreeGrafter"/>
</dbReference>
<dbReference type="STRING" id="221988.MS0908"/>
<keyword evidence="1" id="KW-0472">Membrane</keyword>
<dbReference type="GO" id="GO:0000270">
    <property type="term" value="P:peptidoglycan metabolic process"/>
    <property type="evidence" value="ECO:0007669"/>
    <property type="project" value="TreeGrafter"/>
</dbReference>
<dbReference type="eggNOG" id="COG1434">
    <property type="taxonomic scope" value="Bacteria"/>
</dbReference>
<dbReference type="InterPro" id="IPR003848">
    <property type="entry name" value="DUF218"/>
</dbReference>
<accession>Q65U45</accession>